<reference evidence="1" key="1">
    <citation type="journal article" date="2019" name="Sci. Rep.">
        <title>Draft genome of Tanacetum cinerariifolium, the natural source of mosquito coil.</title>
        <authorList>
            <person name="Yamashiro T."/>
            <person name="Shiraishi A."/>
            <person name="Satake H."/>
            <person name="Nakayama K."/>
        </authorList>
    </citation>
    <scope>NUCLEOTIDE SEQUENCE</scope>
</reference>
<accession>A0A6L2JTM8</accession>
<sequence length="69" mass="7061">MKGACGRAYAIDGGIWCGDGDDDVIGGCDDGVVLARQVEMMAAGGQLVMEMVASMRWSCGGDDDDDGIA</sequence>
<protein>
    <submittedName>
        <fullName evidence="1">Uncharacterized protein</fullName>
    </submittedName>
</protein>
<comment type="caution">
    <text evidence="1">The sequence shown here is derived from an EMBL/GenBank/DDBJ whole genome shotgun (WGS) entry which is preliminary data.</text>
</comment>
<organism evidence="1">
    <name type="scientific">Tanacetum cinerariifolium</name>
    <name type="common">Dalmatian daisy</name>
    <name type="synonym">Chrysanthemum cinerariifolium</name>
    <dbReference type="NCBI Taxonomy" id="118510"/>
    <lineage>
        <taxon>Eukaryota</taxon>
        <taxon>Viridiplantae</taxon>
        <taxon>Streptophyta</taxon>
        <taxon>Embryophyta</taxon>
        <taxon>Tracheophyta</taxon>
        <taxon>Spermatophyta</taxon>
        <taxon>Magnoliopsida</taxon>
        <taxon>eudicotyledons</taxon>
        <taxon>Gunneridae</taxon>
        <taxon>Pentapetalae</taxon>
        <taxon>asterids</taxon>
        <taxon>campanulids</taxon>
        <taxon>Asterales</taxon>
        <taxon>Asteraceae</taxon>
        <taxon>Asteroideae</taxon>
        <taxon>Anthemideae</taxon>
        <taxon>Anthemidinae</taxon>
        <taxon>Tanacetum</taxon>
    </lineage>
</organism>
<evidence type="ECO:0000313" key="1">
    <source>
        <dbReference type="EMBL" id="GEU40363.1"/>
    </source>
</evidence>
<proteinExistence type="predicted"/>
<dbReference type="AlphaFoldDB" id="A0A6L2JTM8"/>
<gene>
    <name evidence="1" type="ORF">Tci_012341</name>
</gene>
<dbReference type="EMBL" id="BKCJ010001292">
    <property type="protein sequence ID" value="GEU40363.1"/>
    <property type="molecule type" value="Genomic_DNA"/>
</dbReference>
<name>A0A6L2JTM8_TANCI</name>